<evidence type="ECO:0000313" key="2">
    <source>
        <dbReference type="Proteomes" id="UP001642360"/>
    </source>
</evidence>
<dbReference type="EMBL" id="CAUOFW020000001">
    <property type="protein sequence ID" value="CAK9133212.1"/>
    <property type="molecule type" value="Genomic_DNA"/>
</dbReference>
<reference evidence="1 2" key="1">
    <citation type="submission" date="2024-02" db="EMBL/GenBank/DDBJ databases">
        <authorList>
            <person name="Vignale AGUSTIN F."/>
            <person name="Sosa J E."/>
            <person name="Modenutti C."/>
        </authorList>
    </citation>
    <scope>NUCLEOTIDE SEQUENCE [LARGE SCALE GENOMIC DNA]</scope>
</reference>
<gene>
    <name evidence="1" type="ORF">ILEXP_LOCUS87</name>
</gene>
<dbReference type="Proteomes" id="UP001642360">
    <property type="component" value="Unassembled WGS sequence"/>
</dbReference>
<evidence type="ECO:0000313" key="1">
    <source>
        <dbReference type="EMBL" id="CAK9133212.1"/>
    </source>
</evidence>
<proteinExistence type="predicted"/>
<protein>
    <submittedName>
        <fullName evidence="1">Uncharacterized protein</fullName>
    </submittedName>
</protein>
<name>A0ABC8QTK7_9AQUA</name>
<dbReference type="AlphaFoldDB" id="A0ABC8QTK7"/>
<comment type="caution">
    <text evidence="1">The sequence shown here is derived from an EMBL/GenBank/DDBJ whole genome shotgun (WGS) entry which is preliminary data.</text>
</comment>
<accession>A0ABC8QTK7</accession>
<sequence>MGFCWPNPRDEEVSKYCGLVMPKTLYIYGKSFFRIDGPCLVNTKVKTANTYMAIPSQGLPCCFPYLLVY</sequence>
<organism evidence="1 2">
    <name type="scientific">Ilex paraguariensis</name>
    <name type="common">yerba mate</name>
    <dbReference type="NCBI Taxonomy" id="185542"/>
    <lineage>
        <taxon>Eukaryota</taxon>
        <taxon>Viridiplantae</taxon>
        <taxon>Streptophyta</taxon>
        <taxon>Embryophyta</taxon>
        <taxon>Tracheophyta</taxon>
        <taxon>Spermatophyta</taxon>
        <taxon>Magnoliopsida</taxon>
        <taxon>eudicotyledons</taxon>
        <taxon>Gunneridae</taxon>
        <taxon>Pentapetalae</taxon>
        <taxon>asterids</taxon>
        <taxon>campanulids</taxon>
        <taxon>Aquifoliales</taxon>
        <taxon>Aquifoliaceae</taxon>
        <taxon>Ilex</taxon>
    </lineage>
</organism>
<keyword evidence="2" id="KW-1185">Reference proteome</keyword>